<evidence type="ECO:0000313" key="6">
    <source>
        <dbReference type="Proteomes" id="UP000320386"/>
    </source>
</evidence>
<sequence precursor="true">MKHWLPLLAVVALSVAHNTHAQTVTARGMVFHDRNHDGIRQAGEEGIPGVAVSDGQQVIRTDDHGTYTLEINDEDTILFIVKPRGYQVTIDRLNLPRYYYIHKPQGSPDDNFIFPGVEPTGPLPEMINFPLYPVEEPEDFTIIAFGDPQPYSRQQIDFFRREVIDPLTDHNGNTVGAAFGISLGDLVGDNLAYFELLNQAQALLGVPWYNVLGNHDMNFMSGSTDQTKTDPDKYSDETMERVYGPLTYAFQYGKVHFILMDNVKYNGFTGYLDGTYEDWPDGKRSRPGNYESCFRDDQLAFIENYLSIVPKDDLIVLGFHIPLNSADGQHKIPQTDRLMQILSGHPHTLSISGHTHYQKQTFLGEETGYKPDPALGKLNQHVLNDAARFPKAIHHHDNLVTVSGSWFGGTLDEEGVPHTTMRDGAPNGYTLIHFEGNRYRTEFRAARRPASHQMTLTVTEPAADDQPAFLYANVFRGVQGDKVQTRLRFGPTTQRAPTPWKDMTYTEEKDPLYLQLRERQKNIPAEARSNGLIANTQTSYHLWKTPLPNNLPKGTHALEVRHTDLFGQVNIDRYTIRVD</sequence>
<dbReference type="Gene3D" id="2.60.40.10">
    <property type="entry name" value="Immunoglobulins"/>
    <property type="match status" value="1"/>
</dbReference>
<feature type="domain" description="Calcineurin-like phosphoesterase C-terminal" evidence="3">
    <location>
        <begin position="398"/>
        <end position="568"/>
    </location>
</feature>
<evidence type="ECO:0000256" key="1">
    <source>
        <dbReference type="SAM" id="SignalP"/>
    </source>
</evidence>
<dbReference type="InterPro" id="IPR004843">
    <property type="entry name" value="Calcineurin-like_PHP"/>
</dbReference>
<dbReference type="InterPro" id="IPR029052">
    <property type="entry name" value="Metallo-depent_PP-like"/>
</dbReference>
<reference evidence="5 6" key="1">
    <citation type="submission" date="2019-02" db="EMBL/GenBank/DDBJ databases">
        <title>Deep-cultivation of Planctomycetes and their phenomic and genomic characterization uncovers novel biology.</title>
        <authorList>
            <person name="Wiegand S."/>
            <person name="Jogler M."/>
            <person name="Boedeker C."/>
            <person name="Pinto D."/>
            <person name="Vollmers J."/>
            <person name="Rivas-Marin E."/>
            <person name="Kohn T."/>
            <person name="Peeters S.H."/>
            <person name="Heuer A."/>
            <person name="Rast P."/>
            <person name="Oberbeckmann S."/>
            <person name="Bunk B."/>
            <person name="Jeske O."/>
            <person name="Meyerdierks A."/>
            <person name="Storesund J.E."/>
            <person name="Kallscheuer N."/>
            <person name="Luecker S."/>
            <person name="Lage O.M."/>
            <person name="Pohl T."/>
            <person name="Merkel B.J."/>
            <person name="Hornburger P."/>
            <person name="Mueller R.-W."/>
            <person name="Bruemmer F."/>
            <person name="Labrenz M."/>
            <person name="Spormann A.M."/>
            <person name="Op den Camp H."/>
            <person name="Overmann J."/>
            <person name="Amann R."/>
            <person name="Jetten M.S.M."/>
            <person name="Mascher T."/>
            <person name="Medema M.H."/>
            <person name="Devos D.P."/>
            <person name="Kaster A.-K."/>
            <person name="Ovreas L."/>
            <person name="Rohde M."/>
            <person name="Galperin M.Y."/>
            <person name="Jogler C."/>
        </authorList>
    </citation>
    <scope>NUCLEOTIDE SEQUENCE [LARGE SCALE GENOMIC DNA]</scope>
    <source>
        <strain evidence="5 6">Pan265</strain>
    </source>
</reference>
<feature type="domain" description="Calcineurin-like phosphoesterase N-terminal" evidence="4">
    <location>
        <begin position="42"/>
        <end position="112"/>
    </location>
</feature>
<dbReference type="KEGG" id="mcad:Pan265_22850"/>
<dbReference type="InterPro" id="IPR013783">
    <property type="entry name" value="Ig-like_fold"/>
</dbReference>
<evidence type="ECO:0000259" key="3">
    <source>
        <dbReference type="Pfam" id="PF16370"/>
    </source>
</evidence>
<accession>A0A518BZM1</accession>
<dbReference type="InterPro" id="IPR051918">
    <property type="entry name" value="STPP_CPPED1"/>
</dbReference>
<dbReference type="OrthoDB" id="235808at2"/>
<protein>
    <recommendedName>
        <fullName evidence="7">Metallophosphoesterase</fullName>
    </recommendedName>
</protein>
<dbReference type="RefSeq" id="WP_145446586.1">
    <property type="nucleotide sequence ID" value="NZ_CP036280.1"/>
</dbReference>
<dbReference type="SUPFAM" id="SSF56300">
    <property type="entry name" value="Metallo-dependent phosphatases"/>
    <property type="match status" value="1"/>
</dbReference>
<keyword evidence="1" id="KW-0732">Signal</keyword>
<evidence type="ECO:0008006" key="7">
    <source>
        <dbReference type="Google" id="ProtNLM"/>
    </source>
</evidence>
<evidence type="ECO:0000259" key="2">
    <source>
        <dbReference type="Pfam" id="PF00149"/>
    </source>
</evidence>
<dbReference type="EMBL" id="CP036280">
    <property type="protein sequence ID" value="QDU72420.1"/>
    <property type="molecule type" value="Genomic_DNA"/>
</dbReference>
<evidence type="ECO:0000259" key="4">
    <source>
        <dbReference type="Pfam" id="PF16371"/>
    </source>
</evidence>
<proteinExistence type="predicted"/>
<feature type="signal peptide" evidence="1">
    <location>
        <begin position="1"/>
        <end position="21"/>
    </location>
</feature>
<name>A0A518BZM1_9BACT</name>
<dbReference type="InterPro" id="IPR032288">
    <property type="entry name" value="Metallophos_C"/>
</dbReference>
<evidence type="ECO:0000313" key="5">
    <source>
        <dbReference type="EMBL" id="QDU72420.1"/>
    </source>
</evidence>
<gene>
    <name evidence="5" type="ORF">Pan265_22850</name>
</gene>
<dbReference type="Gene3D" id="3.60.21.10">
    <property type="match status" value="1"/>
</dbReference>
<dbReference type="InterPro" id="IPR032285">
    <property type="entry name" value="Metallophos_N"/>
</dbReference>
<organism evidence="5 6">
    <name type="scientific">Mucisphaera calidilacus</name>
    <dbReference type="NCBI Taxonomy" id="2527982"/>
    <lineage>
        <taxon>Bacteria</taxon>
        <taxon>Pseudomonadati</taxon>
        <taxon>Planctomycetota</taxon>
        <taxon>Phycisphaerae</taxon>
        <taxon>Phycisphaerales</taxon>
        <taxon>Phycisphaeraceae</taxon>
        <taxon>Mucisphaera</taxon>
    </lineage>
</organism>
<feature type="chain" id="PRO_5021768168" description="Metallophosphoesterase" evidence="1">
    <location>
        <begin position="22"/>
        <end position="579"/>
    </location>
</feature>
<keyword evidence="6" id="KW-1185">Reference proteome</keyword>
<dbReference type="Proteomes" id="UP000320386">
    <property type="component" value="Chromosome"/>
</dbReference>
<dbReference type="AlphaFoldDB" id="A0A518BZM1"/>
<dbReference type="PANTHER" id="PTHR43143">
    <property type="entry name" value="METALLOPHOSPHOESTERASE, CALCINEURIN SUPERFAMILY"/>
    <property type="match status" value="1"/>
</dbReference>
<dbReference type="PANTHER" id="PTHR43143:SF6">
    <property type="entry name" value="BLL3016 PROTEIN"/>
    <property type="match status" value="1"/>
</dbReference>
<dbReference type="GO" id="GO:0016787">
    <property type="term" value="F:hydrolase activity"/>
    <property type="evidence" value="ECO:0007669"/>
    <property type="project" value="InterPro"/>
</dbReference>
<feature type="domain" description="Calcineurin-like phosphoesterase" evidence="2">
    <location>
        <begin position="141"/>
        <end position="357"/>
    </location>
</feature>
<dbReference type="Pfam" id="PF00149">
    <property type="entry name" value="Metallophos"/>
    <property type="match status" value="1"/>
</dbReference>
<dbReference type="Pfam" id="PF16371">
    <property type="entry name" value="MetallophosN"/>
    <property type="match status" value="1"/>
</dbReference>
<dbReference type="Pfam" id="PF16370">
    <property type="entry name" value="MetallophosC"/>
    <property type="match status" value="1"/>
</dbReference>